<dbReference type="SUPFAM" id="SSF55874">
    <property type="entry name" value="ATPase domain of HSP90 chaperone/DNA topoisomerase II/histidine kinase"/>
    <property type="match status" value="1"/>
</dbReference>
<dbReference type="InterPro" id="IPR013507">
    <property type="entry name" value="DNA_mismatch_S5_2-like"/>
</dbReference>
<keyword evidence="5" id="KW-1185">Reference proteome</keyword>
<proteinExistence type="inferred from homology"/>
<comment type="similarity">
    <text evidence="1">Belongs to the DNA mismatch repair MutL/HexB family.</text>
</comment>
<dbReference type="GO" id="GO:0005524">
    <property type="term" value="F:ATP binding"/>
    <property type="evidence" value="ECO:0007669"/>
    <property type="project" value="InterPro"/>
</dbReference>
<dbReference type="Pfam" id="PF01119">
    <property type="entry name" value="DNA_mis_repair"/>
    <property type="match status" value="1"/>
</dbReference>
<dbReference type="GO" id="GO:0006298">
    <property type="term" value="P:mismatch repair"/>
    <property type="evidence" value="ECO:0007669"/>
    <property type="project" value="InterPro"/>
</dbReference>
<dbReference type="GO" id="GO:0016887">
    <property type="term" value="F:ATP hydrolysis activity"/>
    <property type="evidence" value="ECO:0007669"/>
    <property type="project" value="InterPro"/>
</dbReference>
<dbReference type="Gene3D" id="3.30.230.10">
    <property type="match status" value="1"/>
</dbReference>
<dbReference type="InterPro" id="IPR014762">
    <property type="entry name" value="DNA_mismatch_repair_CS"/>
</dbReference>
<name>A0A875RNZ3_EENNA</name>
<dbReference type="Proteomes" id="UP000662931">
    <property type="component" value="Chromosome 1"/>
</dbReference>
<reference evidence="4" key="1">
    <citation type="submission" date="2020-10" db="EMBL/GenBank/DDBJ databases">
        <authorList>
            <person name="Roach M.J.R."/>
        </authorList>
    </citation>
    <scope>NUCLEOTIDE SEQUENCE</scope>
    <source>
        <strain evidence="4">CBS 1945</strain>
    </source>
</reference>
<dbReference type="InterPro" id="IPR002099">
    <property type="entry name" value="MutL/Mlh/PMS"/>
</dbReference>
<accession>A0A875RNZ3</accession>
<dbReference type="KEGG" id="bnn:FOA43_001657"/>
<dbReference type="NCBIfam" id="TIGR00585">
    <property type="entry name" value="mutl"/>
    <property type="match status" value="1"/>
</dbReference>
<protein>
    <recommendedName>
        <fullName evidence="3">DNA mismatch repair protein S5 domain-containing protein</fullName>
    </recommendedName>
</protein>
<dbReference type="InterPro" id="IPR014721">
    <property type="entry name" value="Ribsml_uS5_D2-typ_fold_subgr"/>
</dbReference>
<evidence type="ECO:0000259" key="3">
    <source>
        <dbReference type="SMART" id="SM01340"/>
    </source>
</evidence>
<feature type="domain" description="DNA mismatch repair protein S5" evidence="3">
    <location>
        <begin position="230"/>
        <end position="364"/>
    </location>
</feature>
<dbReference type="EMBL" id="CP064812">
    <property type="protein sequence ID" value="QPG74330.1"/>
    <property type="molecule type" value="Genomic_DNA"/>
</dbReference>
<sequence length="572" mass="64120">MSIRRLPKHVFSSILSNSSIYSQLSVVKELVENSIDALEDVKNAQVYVEIDVKTGGLNHLLVKDNGAGVAENGQTLMCLNGTTSKLTSMTDLDKGVKTCGFRGEALYFISQIASSLVISTRTKDGDVCRVWRVNKQGFPDLVPDKLAGPVGTTVKIEGLFKSAPVRRKFLEKHVRKTAEQVYHMILAYAFIHRSIRFQLRLVNLNANGNVVSHSGKDTIFLSKLPRVRLLFNILKLRSSDSLYEVERQIEVSNSAETFYSVKLDAILPKMRAQDEISAKRHVKVLTVNNRPLSLALKFGRKLSRIVNQAYTENLLLAPSIWYLSLSIPAERVDVNIEPAKSDIMVSHENILFEEVLKTLVTEVCHWHQLENESTNIPQDPLPDISVESVRASQADRSLFVDSIDELQNKSVSKPMEYINPLDLHKPTVPFKDSSDSIGSHSDLDIQLIGYHHISDDSSFTDFPDLHLNDPASPSIRPKVQSLLPVIKMPSTSEMSQHTLGLVEEAEFQPSNNSAHRKRVLLQEYQWAKRAETPSVLIRTGFTVLYERSEGEHTDADSLNINLGELGIYKITV</sequence>
<dbReference type="Gene3D" id="3.30.565.10">
    <property type="entry name" value="Histidine kinase-like ATPase, C-terminal domain"/>
    <property type="match status" value="1"/>
</dbReference>
<organism evidence="4 5">
    <name type="scientific">Eeniella nana</name>
    <name type="common">Yeast</name>
    <name type="synonym">Brettanomyces nanus</name>
    <dbReference type="NCBI Taxonomy" id="13502"/>
    <lineage>
        <taxon>Eukaryota</taxon>
        <taxon>Fungi</taxon>
        <taxon>Dikarya</taxon>
        <taxon>Ascomycota</taxon>
        <taxon>Saccharomycotina</taxon>
        <taxon>Pichiomycetes</taxon>
        <taxon>Pichiales</taxon>
        <taxon>Pichiaceae</taxon>
        <taxon>Brettanomyces</taxon>
    </lineage>
</organism>
<dbReference type="PROSITE" id="PS00058">
    <property type="entry name" value="DNA_MISMATCH_REPAIR_1"/>
    <property type="match status" value="1"/>
</dbReference>
<dbReference type="PANTHER" id="PTHR10073:SF44">
    <property type="entry name" value="DNA MISMATCH REPAIR PROTEIN MLH2"/>
    <property type="match status" value="1"/>
</dbReference>
<dbReference type="InterPro" id="IPR038973">
    <property type="entry name" value="MutL/Mlh/Pms-like"/>
</dbReference>
<evidence type="ECO:0000256" key="1">
    <source>
        <dbReference type="ARBA" id="ARBA00006082"/>
    </source>
</evidence>
<dbReference type="RefSeq" id="XP_038777895.1">
    <property type="nucleotide sequence ID" value="XM_038921967.1"/>
</dbReference>
<dbReference type="InterPro" id="IPR020568">
    <property type="entry name" value="Ribosomal_Su5_D2-typ_SF"/>
</dbReference>
<dbReference type="SUPFAM" id="SSF54211">
    <property type="entry name" value="Ribosomal protein S5 domain 2-like"/>
    <property type="match status" value="1"/>
</dbReference>
<dbReference type="PANTHER" id="PTHR10073">
    <property type="entry name" value="DNA MISMATCH REPAIR PROTEIN MLH, PMS, MUTL"/>
    <property type="match status" value="1"/>
</dbReference>
<dbReference type="GO" id="GO:0140664">
    <property type="term" value="F:ATP-dependent DNA damage sensor activity"/>
    <property type="evidence" value="ECO:0007669"/>
    <property type="project" value="InterPro"/>
</dbReference>
<dbReference type="GO" id="GO:0032389">
    <property type="term" value="C:MutLalpha complex"/>
    <property type="evidence" value="ECO:0007669"/>
    <property type="project" value="TreeGrafter"/>
</dbReference>
<evidence type="ECO:0000313" key="4">
    <source>
        <dbReference type="EMBL" id="QPG74330.1"/>
    </source>
</evidence>
<dbReference type="InterPro" id="IPR036890">
    <property type="entry name" value="HATPase_C_sf"/>
</dbReference>
<dbReference type="GO" id="GO:0030983">
    <property type="term" value="F:mismatched DNA binding"/>
    <property type="evidence" value="ECO:0007669"/>
    <property type="project" value="InterPro"/>
</dbReference>
<dbReference type="SMART" id="SM01340">
    <property type="entry name" value="DNA_mis_repair"/>
    <property type="match status" value="1"/>
</dbReference>
<dbReference type="OrthoDB" id="10263226at2759"/>
<evidence type="ECO:0000256" key="2">
    <source>
        <dbReference type="ARBA" id="ARBA00022763"/>
    </source>
</evidence>
<dbReference type="GO" id="GO:0061982">
    <property type="term" value="P:meiosis I cell cycle process"/>
    <property type="evidence" value="ECO:0007669"/>
    <property type="project" value="UniProtKB-ARBA"/>
</dbReference>
<dbReference type="AlphaFoldDB" id="A0A875RNZ3"/>
<dbReference type="GeneID" id="62195058"/>
<evidence type="ECO:0000313" key="5">
    <source>
        <dbReference type="Proteomes" id="UP000662931"/>
    </source>
</evidence>
<gene>
    <name evidence="4" type="ORF">FOA43_001657</name>
</gene>
<keyword evidence="2" id="KW-0227">DNA damage</keyword>